<dbReference type="EMBL" id="JAKGAS010000020">
    <property type="protein sequence ID" value="MCF2950434.1"/>
    <property type="molecule type" value="Genomic_DNA"/>
</dbReference>
<dbReference type="InterPro" id="IPR036641">
    <property type="entry name" value="HPT_dom_sf"/>
</dbReference>
<name>A0ABS9DCG3_9ALTE</name>
<gene>
    <name evidence="4" type="ORF">L0668_20155</name>
</gene>
<evidence type="ECO:0000256" key="2">
    <source>
        <dbReference type="PROSITE-ProRule" id="PRU00110"/>
    </source>
</evidence>
<protein>
    <submittedName>
        <fullName evidence="4">Hpt domain-containing protein</fullName>
    </submittedName>
</protein>
<evidence type="ECO:0000313" key="5">
    <source>
        <dbReference type="Proteomes" id="UP001521137"/>
    </source>
</evidence>
<dbReference type="RefSeq" id="WP_235314536.1">
    <property type="nucleotide sequence ID" value="NZ_JAKGAS010000020.1"/>
</dbReference>
<dbReference type="Gene3D" id="1.20.120.160">
    <property type="entry name" value="HPT domain"/>
    <property type="match status" value="1"/>
</dbReference>
<keyword evidence="2" id="KW-0597">Phosphoprotein</keyword>
<dbReference type="CDD" id="cd00088">
    <property type="entry name" value="HPT"/>
    <property type="match status" value="1"/>
</dbReference>
<sequence length="192" mass="21530">MTEHELATFDQEFALSQFSGNESILIKILDKFVSQNESFNQQLMDSLQLTDLSTAKIQVHTLKGVTGNLGMKALHHACKDIEHNLEQLAADLPTNPEALNQFMQLVDKTVLTAKNYGVAEEPVKTQMDSSVQPAEPTSEKEKLIAALKRNEFLSDAKLTQYLDKIELSTEDKEQLIKSIDDFDYSKAISLLN</sequence>
<dbReference type="PROSITE" id="PS50894">
    <property type="entry name" value="HPT"/>
    <property type="match status" value="1"/>
</dbReference>
<keyword evidence="5" id="KW-1185">Reference proteome</keyword>
<dbReference type="Pfam" id="PF01627">
    <property type="entry name" value="Hpt"/>
    <property type="match status" value="1"/>
</dbReference>
<proteinExistence type="predicted"/>
<evidence type="ECO:0000256" key="1">
    <source>
        <dbReference type="ARBA" id="ARBA00023012"/>
    </source>
</evidence>
<dbReference type="Proteomes" id="UP001521137">
    <property type="component" value="Unassembled WGS sequence"/>
</dbReference>
<comment type="caution">
    <text evidence="4">The sequence shown here is derived from an EMBL/GenBank/DDBJ whole genome shotgun (WGS) entry which is preliminary data.</text>
</comment>
<keyword evidence="1" id="KW-0902">Two-component regulatory system</keyword>
<organism evidence="4 5">
    <name type="scientific">Paraglaciecola algarum</name>
    <dbReference type="NCBI Taxonomy" id="3050085"/>
    <lineage>
        <taxon>Bacteria</taxon>
        <taxon>Pseudomonadati</taxon>
        <taxon>Pseudomonadota</taxon>
        <taxon>Gammaproteobacteria</taxon>
        <taxon>Alteromonadales</taxon>
        <taxon>Alteromonadaceae</taxon>
        <taxon>Paraglaciecola</taxon>
    </lineage>
</organism>
<feature type="domain" description="HPt" evidence="3">
    <location>
        <begin position="21"/>
        <end position="116"/>
    </location>
</feature>
<dbReference type="InterPro" id="IPR008207">
    <property type="entry name" value="Sig_transdc_His_kin_Hpt_dom"/>
</dbReference>
<feature type="modified residue" description="Phosphohistidine" evidence="2">
    <location>
        <position position="60"/>
    </location>
</feature>
<evidence type="ECO:0000259" key="3">
    <source>
        <dbReference type="PROSITE" id="PS50894"/>
    </source>
</evidence>
<dbReference type="SUPFAM" id="SSF47226">
    <property type="entry name" value="Histidine-containing phosphotransfer domain, HPT domain"/>
    <property type="match status" value="1"/>
</dbReference>
<evidence type="ECO:0000313" key="4">
    <source>
        <dbReference type="EMBL" id="MCF2950434.1"/>
    </source>
</evidence>
<accession>A0ABS9DCG3</accession>
<reference evidence="4 5" key="1">
    <citation type="submission" date="2022-01" db="EMBL/GenBank/DDBJ databases">
        <title>Paraglaciecola sp. G1-23.</title>
        <authorList>
            <person name="Jin M.S."/>
            <person name="Han D.M."/>
            <person name="Kim H.M."/>
            <person name="Jeon C.O."/>
        </authorList>
    </citation>
    <scope>NUCLEOTIDE SEQUENCE [LARGE SCALE GENOMIC DNA]</scope>
    <source>
        <strain evidence="4 5">G1-23</strain>
    </source>
</reference>